<dbReference type="Proteomes" id="UP000789375">
    <property type="component" value="Unassembled WGS sequence"/>
</dbReference>
<keyword evidence="5" id="KW-0489">Methyltransferase</keyword>
<comment type="similarity">
    <text evidence="5">Belongs to the class VI-like SAM-binding methyltransferase superfamily. Isoprenylcysteine carboxyl methyltransferase family.</text>
</comment>
<comment type="caution">
    <text evidence="6">The sequence shown here is derived from an EMBL/GenBank/DDBJ whole genome shotgun (WGS) entry which is preliminary data.</text>
</comment>
<keyword evidence="5" id="KW-0256">Endoplasmic reticulum</keyword>
<evidence type="ECO:0000256" key="1">
    <source>
        <dbReference type="ARBA" id="ARBA00004141"/>
    </source>
</evidence>
<keyword evidence="5" id="KW-0949">S-adenosyl-L-methionine</keyword>
<keyword evidence="3" id="KW-1133">Transmembrane helix</keyword>
<evidence type="ECO:0000256" key="2">
    <source>
        <dbReference type="ARBA" id="ARBA00022692"/>
    </source>
</evidence>
<dbReference type="EMBL" id="CAJVPP010006089">
    <property type="protein sequence ID" value="CAG8673829.1"/>
    <property type="molecule type" value="Genomic_DNA"/>
</dbReference>
<dbReference type="InterPro" id="IPR007269">
    <property type="entry name" value="ICMT_MeTrfase"/>
</dbReference>
<protein>
    <recommendedName>
        <fullName evidence="5">Protein-S-isoprenylcysteine O-methyltransferase</fullName>
        <ecNumber evidence="5">2.1.1.100</ecNumber>
    </recommendedName>
</protein>
<dbReference type="Gene3D" id="1.20.120.1630">
    <property type="match status" value="1"/>
</dbReference>
<evidence type="ECO:0000256" key="5">
    <source>
        <dbReference type="RuleBase" id="RU362022"/>
    </source>
</evidence>
<keyword evidence="7" id="KW-1185">Reference proteome</keyword>
<evidence type="ECO:0000256" key="4">
    <source>
        <dbReference type="ARBA" id="ARBA00023136"/>
    </source>
</evidence>
<dbReference type="Pfam" id="PF04140">
    <property type="entry name" value="ICMT"/>
    <property type="match status" value="1"/>
</dbReference>
<proteinExistence type="inferred from homology"/>
<dbReference type="EC" id="2.1.1.100" evidence="5"/>
<organism evidence="6 7">
    <name type="scientific">Funneliformis mosseae</name>
    <name type="common">Endomycorrhizal fungus</name>
    <name type="synonym">Glomus mosseae</name>
    <dbReference type="NCBI Taxonomy" id="27381"/>
    <lineage>
        <taxon>Eukaryota</taxon>
        <taxon>Fungi</taxon>
        <taxon>Fungi incertae sedis</taxon>
        <taxon>Mucoromycota</taxon>
        <taxon>Glomeromycotina</taxon>
        <taxon>Glomeromycetes</taxon>
        <taxon>Glomerales</taxon>
        <taxon>Glomeraceae</taxon>
        <taxon>Funneliformis</taxon>
    </lineage>
</organism>
<accession>A0A9N9EEA1</accession>
<evidence type="ECO:0000313" key="6">
    <source>
        <dbReference type="EMBL" id="CAG8673829.1"/>
    </source>
</evidence>
<dbReference type="InterPro" id="IPR052527">
    <property type="entry name" value="Metal_cation-efflux_comp"/>
</dbReference>
<sequence>MYGKIFMIIFQTLLNITLPRSNPIQKILSRKSLKEIFVFDNIKNIVIVIQTLLYLYVMYQQEAGLIPLLPDDYHKFSEWNRLEIFSHICNIVGSFLILQSYNTLKEYFNPDVTIKKEHKLITTGPYSSLVHPSYTGVILQWVFLFHLHFQLTRYIPLYSPFKMFNFLSSWWFKAFEVIGLNVLVYKRLIHEEKLMKNHFGKEWDNYFRQRKRFIPYVF</sequence>
<dbReference type="AlphaFoldDB" id="A0A9N9EEA1"/>
<gene>
    <name evidence="6" type="ORF">FMOSSE_LOCUS12547</name>
</gene>
<dbReference type="PANTHER" id="PTHR43847:SF1">
    <property type="entry name" value="BLL3993 PROTEIN"/>
    <property type="match status" value="1"/>
</dbReference>
<dbReference type="GO" id="GO:0004671">
    <property type="term" value="F:protein C-terminal S-isoprenylcysteine carboxyl O-methyltransferase activity"/>
    <property type="evidence" value="ECO:0007669"/>
    <property type="project" value="UniProtKB-EC"/>
</dbReference>
<dbReference type="GO" id="GO:0005789">
    <property type="term" value="C:endoplasmic reticulum membrane"/>
    <property type="evidence" value="ECO:0007669"/>
    <property type="project" value="UniProtKB-SubCell"/>
</dbReference>
<dbReference type="GO" id="GO:0032259">
    <property type="term" value="P:methylation"/>
    <property type="evidence" value="ECO:0007669"/>
    <property type="project" value="UniProtKB-KW"/>
</dbReference>
<keyword evidence="5" id="KW-0808">Transferase</keyword>
<name>A0A9N9EEA1_FUNMO</name>
<comment type="subcellular location">
    <subcellularLocation>
        <location evidence="5">Endoplasmic reticulum membrane</location>
        <topology evidence="5">Multi-pass membrane protein</topology>
    </subcellularLocation>
    <subcellularLocation>
        <location evidence="1">Membrane</location>
        <topology evidence="1">Multi-pass membrane protein</topology>
    </subcellularLocation>
</comment>
<evidence type="ECO:0000256" key="3">
    <source>
        <dbReference type="ARBA" id="ARBA00022989"/>
    </source>
</evidence>
<dbReference type="PANTHER" id="PTHR43847">
    <property type="entry name" value="BLL3993 PROTEIN"/>
    <property type="match status" value="1"/>
</dbReference>
<comment type="catalytic activity">
    <reaction evidence="5">
        <text>[protein]-C-terminal S-[(2E,6E)-farnesyl]-L-cysteine + S-adenosyl-L-methionine = [protein]-C-terminal S-[(2E,6E)-farnesyl]-L-cysteine methyl ester + S-adenosyl-L-homocysteine</text>
        <dbReference type="Rhea" id="RHEA:21672"/>
        <dbReference type="Rhea" id="RHEA-COMP:12125"/>
        <dbReference type="Rhea" id="RHEA-COMP:12126"/>
        <dbReference type="ChEBI" id="CHEBI:57856"/>
        <dbReference type="ChEBI" id="CHEBI:59789"/>
        <dbReference type="ChEBI" id="CHEBI:90510"/>
        <dbReference type="ChEBI" id="CHEBI:90511"/>
        <dbReference type="EC" id="2.1.1.100"/>
    </reaction>
</comment>
<evidence type="ECO:0000313" key="7">
    <source>
        <dbReference type="Proteomes" id="UP000789375"/>
    </source>
</evidence>
<keyword evidence="4" id="KW-0472">Membrane</keyword>
<reference evidence="6" key="1">
    <citation type="submission" date="2021-06" db="EMBL/GenBank/DDBJ databases">
        <authorList>
            <person name="Kallberg Y."/>
            <person name="Tangrot J."/>
            <person name="Rosling A."/>
        </authorList>
    </citation>
    <scope>NUCLEOTIDE SEQUENCE</scope>
    <source>
        <strain evidence="6">87-6 pot B 2015</strain>
    </source>
</reference>
<keyword evidence="2" id="KW-0812">Transmembrane</keyword>